<accession>A0A226DRY3</accession>
<name>A0A226DRY3_FOLCA</name>
<protein>
    <submittedName>
        <fullName evidence="1">Uncharacterized protein</fullName>
    </submittedName>
</protein>
<dbReference type="InterPro" id="IPR032675">
    <property type="entry name" value="LRR_dom_sf"/>
</dbReference>
<gene>
    <name evidence="1" type="ORF">Fcan01_17254</name>
</gene>
<reference evidence="1 2" key="1">
    <citation type="submission" date="2015-12" db="EMBL/GenBank/DDBJ databases">
        <title>The genome of Folsomia candida.</title>
        <authorList>
            <person name="Faddeeva A."/>
            <person name="Derks M.F."/>
            <person name="Anvar Y."/>
            <person name="Smit S."/>
            <person name="Van Straalen N."/>
            <person name="Roelofs D."/>
        </authorList>
    </citation>
    <scope>NUCLEOTIDE SEQUENCE [LARGE SCALE GENOMIC DNA]</scope>
    <source>
        <strain evidence="1 2">VU population</strain>
        <tissue evidence="1">Whole body</tissue>
    </source>
</reference>
<keyword evidence="2" id="KW-1185">Reference proteome</keyword>
<dbReference type="SUPFAM" id="SSF52047">
    <property type="entry name" value="RNI-like"/>
    <property type="match status" value="1"/>
</dbReference>
<evidence type="ECO:0000313" key="1">
    <source>
        <dbReference type="EMBL" id="OXA48285.1"/>
    </source>
</evidence>
<dbReference type="AlphaFoldDB" id="A0A226DRY3"/>
<dbReference type="OrthoDB" id="5311681at2759"/>
<comment type="caution">
    <text evidence="1">The sequence shown here is derived from an EMBL/GenBank/DDBJ whole genome shotgun (WGS) entry which is preliminary data.</text>
</comment>
<dbReference type="EMBL" id="LNIX01000012">
    <property type="protein sequence ID" value="OXA48285.1"/>
    <property type="molecule type" value="Genomic_DNA"/>
</dbReference>
<evidence type="ECO:0000313" key="2">
    <source>
        <dbReference type="Proteomes" id="UP000198287"/>
    </source>
</evidence>
<proteinExistence type="predicted"/>
<dbReference type="Gene3D" id="3.80.10.10">
    <property type="entry name" value="Ribonuclease Inhibitor"/>
    <property type="match status" value="1"/>
</dbReference>
<sequence length="391" mass="44738">MNDTGVNLDCSHIKVLFTIKTVQISEAEDISQRFGNSSIFRPFLQQVINKSPNLEELIIGENFYPILTKCSKLRCVDWKGFPYEMVEEHDVDEDVEIRADFSLNNVFTMLEEVNPSLEKLVLGSSGSYLGGDREAPVVYQVNDFKLSKFPKLREFNLDAANIYDIGFKTLTSHHILSIKKLRLKEDIAYLCDRYHIDNLIDLSINCSSVEQLTIEKLVVDLQAVDHFDLSIMSKCFPNLKVLDITIVTTSITEPANKSIFKDCLNTLANCFNKLEHLIMRLDWKLSHQQLIFATSLSQFNENFEEITLQDLLNTICEEEADKIVNTDNNTQTEIEVHCTCGFVWTRLYKPLSPCSSSPRLHISYEAFRAQTRQAETLDKDVNINGKVDPDD</sequence>
<organism evidence="1 2">
    <name type="scientific">Folsomia candida</name>
    <name type="common">Springtail</name>
    <dbReference type="NCBI Taxonomy" id="158441"/>
    <lineage>
        <taxon>Eukaryota</taxon>
        <taxon>Metazoa</taxon>
        <taxon>Ecdysozoa</taxon>
        <taxon>Arthropoda</taxon>
        <taxon>Hexapoda</taxon>
        <taxon>Collembola</taxon>
        <taxon>Entomobryomorpha</taxon>
        <taxon>Isotomoidea</taxon>
        <taxon>Isotomidae</taxon>
        <taxon>Proisotominae</taxon>
        <taxon>Folsomia</taxon>
    </lineage>
</organism>
<dbReference type="Proteomes" id="UP000198287">
    <property type="component" value="Unassembled WGS sequence"/>
</dbReference>